<evidence type="ECO:0000259" key="7">
    <source>
        <dbReference type="Pfam" id="PF00248"/>
    </source>
</evidence>
<evidence type="ECO:0000256" key="5">
    <source>
        <dbReference type="PIRSR" id="PIRSR000097-2"/>
    </source>
</evidence>
<dbReference type="PANTHER" id="PTHR43827">
    <property type="entry name" value="2,5-DIKETO-D-GLUCONIC ACID REDUCTASE"/>
    <property type="match status" value="1"/>
</dbReference>
<gene>
    <name evidence="8" type="ORF">E2605_17410</name>
</gene>
<dbReference type="STRING" id="1121485.GCA_000426485_00688"/>
<dbReference type="Pfam" id="PF00248">
    <property type="entry name" value="Aldo_ket_red"/>
    <property type="match status" value="1"/>
</dbReference>
<dbReference type="PROSITE" id="PS00798">
    <property type="entry name" value="ALDOKETO_REDUCTASE_1"/>
    <property type="match status" value="1"/>
</dbReference>
<organism evidence="8 9">
    <name type="scientific">Dysgonomonas capnocytophagoides</name>
    <dbReference type="NCBI Taxonomy" id="45254"/>
    <lineage>
        <taxon>Bacteria</taxon>
        <taxon>Pseudomonadati</taxon>
        <taxon>Bacteroidota</taxon>
        <taxon>Bacteroidia</taxon>
        <taxon>Bacteroidales</taxon>
        <taxon>Dysgonomonadaceae</taxon>
        <taxon>Dysgonomonas</taxon>
    </lineage>
</organism>
<name>A0A4Y8KVR2_9BACT</name>
<dbReference type="PIRSF" id="PIRSF000097">
    <property type="entry name" value="AKR"/>
    <property type="match status" value="1"/>
</dbReference>
<dbReference type="EMBL" id="SOML01000014">
    <property type="protein sequence ID" value="TFD93074.1"/>
    <property type="molecule type" value="Genomic_DNA"/>
</dbReference>
<feature type="active site" description="Proton donor" evidence="4">
    <location>
        <position position="49"/>
    </location>
</feature>
<dbReference type="Gene3D" id="3.20.20.100">
    <property type="entry name" value="NADP-dependent oxidoreductase domain"/>
    <property type="match status" value="1"/>
</dbReference>
<keyword evidence="2" id="KW-0521">NADP</keyword>
<dbReference type="PROSITE" id="PS00063">
    <property type="entry name" value="ALDOKETO_REDUCTASE_3"/>
    <property type="match status" value="1"/>
</dbReference>
<dbReference type="InterPro" id="IPR023210">
    <property type="entry name" value="NADP_OxRdtase_dom"/>
</dbReference>
<dbReference type="Proteomes" id="UP000297861">
    <property type="component" value="Unassembled WGS sequence"/>
</dbReference>
<accession>A0A4Y8KVR2</accession>
<evidence type="ECO:0000256" key="6">
    <source>
        <dbReference type="PIRSR" id="PIRSR000097-3"/>
    </source>
</evidence>
<comment type="caution">
    <text evidence="8">The sequence shown here is derived from an EMBL/GenBank/DDBJ whole genome shotgun (WGS) entry which is preliminary data.</text>
</comment>
<dbReference type="RefSeq" id="WP_026627936.1">
    <property type="nucleotide sequence ID" value="NZ_JAWZLG010000015.1"/>
</dbReference>
<evidence type="ECO:0000313" key="9">
    <source>
        <dbReference type="Proteomes" id="UP000297861"/>
    </source>
</evidence>
<evidence type="ECO:0000256" key="4">
    <source>
        <dbReference type="PIRSR" id="PIRSR000097-1"/>
    </source>
</evidence>
<evidence type="ECO:0000256" key="3">
    <source>
        <dbReference type="ARBA" id="ARBA00023002"/>
    </source>
</evidence>
<comment type="similarity">
    <text evidence="1">Belongs to the aldo/keto reductase family.</text>
</comment>
<feature type="binding site" evidence="5">
    <location>
        <position position="107"/>
    </location>
    <ligand>
        <name>substrate</name>
    </ligand>
</feature>
<evidence type="ECO:0000256" key="2">
    <source>
        <dbReference type="ARBA" id="ARBA00022857"/>
    </source>
</evidence>
<dbReference type="AlphaFoldDB" id="A0A4Y8KVR2"/>
<dbReference type="InterPro" id="IPR018170">
    <property type="entry name" value="Aldo/ket_reductase_CS"/>
</dbReference>
<dbReference type="SUPFAM" id="SSF51430">
    <property type="entry name" value="NAD(P)-linked oxidoreductase"/>
    <property type="match status" value="1"/>
</dbReference>
<keyword evidence="3" id="KW-0560">Oxidoreductase</keyword>
<dbReference type="PROSITE" id="PS00062">
    <property type="entry name" value="ALDOKETO_REDUCTASE_2"/>
    <property type="match status" value="1"/>
</dbReference>
<keyword evidence="9" id="KW-1185">Reference proteome</keyword>
<evidence type="ECO:0000256" key="1">
    <source>
        <dbReference type="ARBA" id="ARBA00007905"/>
    </source>
</evidence>
<dbReference type="GO" id="GO:0016616">
    <property type="term" value="F:oxidoreductase activity, acting on the CH-OH group of donors, NAD or NADP as acceptor"/>
    <property type="evidence" value="ECO:0007669"/>
    <property type="project" value="UniProtKB-ARBA"/>
</dbReference>
<feature type="site" description="Lowers pKa of active site Tyr" evidence="6">
    <location>
        <position position="74"/>
    </location>
</feature>
<dbReference type="OrthoDB" id="9804790at2"/>
<dbReference type="InterPro" id="IPR020471">
    <property type="entry name" value="AKR"/>
</dbReference>
<dbReference type="PRINTS" id="PR00069">
    <property type="entry name" value="ALDKETRDTASE"/>
</dbReference>
<dbReference type="InterPro" id="IPR036812">
    <property type="entry name" value="NAD(P)_OxRdtase_dom_sf"/>
</dbReference>
<dbReference type="PANTHER" id="PTHR43827:SF3">
    <property type="entry name" value="NADP-DEPENDENT OXIDOREDUCTASE DOMAIN-CONTAINING PROTEIN"/>
    <property type="match status" value="1"/>
</dbReference>
<evidence type="ECO:0000313" key="8">
    <source>
        <dbReference type="EMBL" id="TFD93074.1"/>
    </source>
</evidence>
<feature type="domain" description="NADP-dependent oxidoreductase" evidence="7">
    <location>
        <begin position="24"/>
        <end position="259"/>
    </location>
</feature>
<sequence length="273" mass="30765">MKEFVLNNGVKIPAVGLGVFRVEDANIAYETVKMALSVGYRHIDTAMIYGNEEAVGKAIKDSGVPRQDIFLTTKLWNADQRSGEIQDAINSSLKRLDTDYVDLYLIHWPVKETYVSVWKDMEHLYKQGKAQAIGVSNYNPHHLDDLLKEASIVPAVNQIECYPYLTQEDVISYCKSKKIYPQAWGPLGAGKSDILSNPVILALAEKYKKTPAQIVLRWNVERGVIVIPKSVHKERLIENLNITDFELSVDDIAKVSALNKNQRLGSDPETFNF</sequence>
<reference evidence="8 9" key="1">
    <citation type="submission" date="2019-03" db="EMBL/GenBank/DDBJ databases">
        <title>San Antonio Military Medical Center submission to MRSN (WRAIR), pending publication.</title>
        <authorList>
            <person name="Blyth D.M."/>
            <person name="Mccarthy S.L."/>
            <person name="Schall S.E."/>
            <person name="Stam J.A."/>
            <person name="Ong A.C."/>
            <person name="Mcgann P.T."/>
        </authorList>
    </citation>
    <scope>NUCLEOTIDE SEQUENCE [LARGE SCALE GENOMIC DNA]</scope>
    <source>
        <strain evidence="8 9">MRSN571793</strain>
    </source>
</reference>
<protein>
    <submittedName>
        <fullName evidence="8">Aldo/keto reductase</fullName>
    </submittedName>
</protein>
<dbReference type="FunFam" id="3.20.20.100:FF:000015">
    <property type="entry name" value="Oxidoreductase, aldo/keto reductase family"/>
    <property type="match status" value="1"/>
</dbReference>
<proteinExistence type="inferred from homology"/>